<dbReference type="Proteomes" id="UP000318571">
    <property type="component" value="Chromosome 2"/>
</dbReference>
<sequence length="326" mass="36437">MSGISRSQRSQSIYSTYPVQIAERPLDRTRSHSRGAYCEWNVKRAKHDSFEYLGNPIAPLYQEFEDDFSSIASEEDRSSPSNKNSRRMSCWERIKWHIRVHGVNEVYPVPSGWIAILSGLHLFCFALIILGEAILSADEYLKATNTDGLVVSAMGSSLVVNSLVGLIFICGPNERKLLCLFVSSCFSSLVLCFLVFMAEDDLIFFQRVNAFYLNDIPQGKLSAQTLAFGAVFDHESLNSTVPMAFPPTNIVVLSVFKAIGTFFGLVVSKLMIATVLWIKFDVLYELPDQLIEEPTAEECEDDEQDQSRRAQLAKLGGLLTLGFLAC</sequence>
<dbReference type="EMBL" id="VCGU01000005">
    <property type="protein sequence ID" value="TRY74996.1"/>
    <property type="molecule type" value="Genomic_DNA"/>
</dbReference>
<feature type="transmembrane region" description="Helical" evidence="1">
    <location>
        <begin position="149"/>
        <end position="170"/>
    </location>
</feature>
<proteinExistence type="predicted"/>
<evidence type="ECO:0000313" key="3">
    <source>
        <dbReference type="Proteomes" id="UP000318571"/>
    </source>
</evidence>
<keyword evidence="1" id="KW-1133">Transmembrane helix</keyword>
<feature type="transmembrane region" description="Helical" evidence="1">
    <location>
        <begin position="250"/>
        <end position="278"/>
    </location>
</feature>
<dbReference type="AlphaFoldDB" id="A0A553PBE4"/>
<name>A0A553PBE4_TIGCA</name>
<protein>
    <submittedName>
        <fullName evidence="2">Uncharacterized protein</fullName>
    </submittedName>
</protein>
<comment type="caution">
    <text evidence="2">The sequence shown here is derived from an EMBL/GenBank/DDBJ whole genome shotgun (WGS) entry which is preliminary data.</text>
</comment>
<keyword evidence="1" id="KW-0812">Transmembrane</keyword>
<reference evidence="2 3" key="1">
    <citation type="journal article" date="2018" name="Nat. Ecol. Evol.">
        <title>Genomic signatures of mitonuclear coevolution across populations of Tigriopus californicus.</title>
        <authorList>
            <person name="Barreto F.S."/>
            <person name="Watson E.T."/>
            <person name="Lima T.G."/>
            <person name="Willett C.S."/>
            <person name="Edmands S."/>
            <person name="Li W."/>
            <person name="Burton R.S."/>
        </authorList>
    </citation>
    <scope>NUCLEOTIDE SEQUENCE [LARGE SCALE GENOMIC DNA]</scope>
    <source>
        <strain evidence="2 3">San Diego</strain>
    </source>
</reference>
<keyword evidence="1" id="KW-0472">Membrane</keyword>
<accession>A0A553PBE4</accession>
<organism evidence="2 3">
    <name type="scientific">Tigriopus californicus</name>
    <name type="common">Marine copepod</name>
    <dbReference type="NCBI Taxonomy" id="6832"/>
    <lineage>
        <taxon>Eukaryota</taxon>
        <taxon>Metazoa</taxon>
        <taxon>Ecdysozoa</taxon>
        <taxon>Arthropoda</taxon>
        <taxon>Crustacea</taxon>
        <taxon>Multicrustacea</taxon>
        <taxon>Hexanauplia</taxon>
        <taxon>Copepoda</taxon>
        <taxon>Harpacticoida</taxon>
        <taxon>Harpacticidae</taxon>
        <taxon>Tigriopus</taxon>
    </lineage>
</organism>
<feature type="transmembrane region" description="Helical" evidence="1">
    <location>
        <begin position="177"/>
        <end position="198"/>
    </location>
</feature>
<keyword evidence="3" id="KW-1185">Reference proteome</keyword>
<evidence type="ECO:0000256" key="1">
    <source>
        <dbReference type="SAM" id="Phobius"/>
    </source>
</evidence>
<feature type="transmembrane region" description="Helical" evidence="1">
    <location>
        <begin position="113"/>
        <end position="137"/>
    </location>
</feature>
<evidence type="ECO:0000313" key="2">
    <source>
        <dbReference type="EMBL" id="TRY74996.1"/>
    </source>
</evidence>
<gene>
    <name evidence="2" type="ORF">TCAL_08642</name>
</gene>